<evidence type="ECO:0000256" key="4">
    <source>
        <dbReference type="ARBA" id="ARBA00025806"/>
    </source>
</evidence>
<keyword evidence="6" id="KW-1185">Reference proteome</keyword>
<protein>
    <recommendedName>
        <fullName evidence="7">Protein downstream neighbor of Son</fullName>
    </recommendedName>
</protein>
<keyword evidence="2" id="KW-0217">Developmental protein</keyword>
<dbReference type="PANTHER" id="PTHR12972:SF0">
    <property type="entry name" value="PROTEIN DOWNSTREAM NEIGHBOR OF SON"/>
    <property type="match status" value="1"/>
</dbReference>
<evidence type="ECO:0000313" key="6">
    <source>
        <dbReference type="Proteomes" id="UP000231279"/>
    </source>
</evidence>
<dbReference type="InterPro" id="IPR024861">
    <property type="entry name" value="Donson"/>
</dbReference>
<keyword evidence="3" id="KW-0539">Nucleus</keyword>
<dbReference type="GO" id="GO:0033260">
    <property type="term" value="P:nuclear DNA replication"/>
    <property type="evidence" value="ECO:0007669"/>
    <property type="project" value="TreeGrafter"/>
</dbReference>
<gene>
    <name evidence="5" type="ORF">CDL12_07067</name>
</gene>
<evidence type="ECO:0008006" key="7">
    <source>
        <dbReference type="Google" id="ProtNLM"/>
    </source>
</evidence>
<dbReference type="GO" id="GO:0005634">
    <property type="term" value="C:nucleus"/>
    <property type="evidence" value="ECO:0007669"/>
    <property type="project" value="UniProtKB-SubCell"/>
</dbReference>
<dbReference type="OrthoDB" id="534063at2759"/>
<sequence>MLRKKICKIFYVCNGEFIIMFIASDGPNETRCSCYAYMSQSTRNLRSILKGHDVSFSMPLCHSKVEEVTAEDLVELFEIEKHNLGQLNKQTRPVESMTAVDNTPQSLLMFTGNWNVHALYDLLLNYRSVFTSLIGGDVPVLYSPVAFQNAALCTPEVKCKQVRRVDHVSSQLKDSNMDGEPRSSAAGICYSVEIRDSCIPPWAICGICNAMRSNGGDFQASFVTESTSIGLNVGLDIASEQPPLINADEPLQKINHSFGIPNTTLSLQRRSAFLKGLKYGGDSYTAFLSSVE</sequence>
<dbReference type="EMBL" id="NKXS01001152">
    <property type="protein sequence ID" value="PIN20246.1"/>
    <property type="molecule type" value="Genomic_DNA"/>
</dbReference>
<evidence type="ECO:0000256" key="1">
    <source>
        <dbReference type="ARBA" id="ARBA00004123"/>
    </source>
</evidence>
<evidence type="ECO:0000256" key="2">
    <source>
        <dbReference type="ARBA" id="ARBA00022473"/>
    </source>
</evidence>
<organism evidence="5 6">
    <name type="scientific">Handroanthus impetiginosus</name>
    <dbReference type="NCBI Taxonomy" id="429701"/>
    <lineage>
        <taxon>Eukaryota</taxon>
        <taxon>Viridiplantae</taxon>
        <taxon>Streptophyta</taxon>
        <taxon>Embryophyta</taxon>
        <taxon>Tracheophyta</taxon>
        <taxon>Spermatophyta</taxon>
        <taxon>Magnoliopsida</taxon>
        <taxon>eudicotyledons</taxon>
        <taxon>Gunneridae</taxon>
        <taxon>Pentapetalae</taxon>
        <taxon>asterids</taxon>
        <taxon>lamiids</taxon>
        <taxon>Lamiales</taxon>
        <taxon>Bignoniaceae</taxon>
        <taxon>Crescentiina</taxon>
        <taxon>Tabebuia alliance</taxon>
        <taxon>Handroanthus</taxon>
    </lineage>
</organism>
<proteinExistence type="inferred from homology"/>
<dbReference type="AlphaFoldDB" id="A0A2G9HRU2"/>
<accession>A0A2G9HRU2</accession>
<evidence type="ECO:0000313" key="5">
    <source>
        <dbReference type="EMBL" id="PIN20246.1"/>
    </source>
</evidence>
<dbReference type="PANTHER" id="PTHR12972">
    <property type="entry name" value="DOWNSTREAM NEIGHBOR OF SON"/>
    <property type="match status" value="1"/>
</dbReference>
<evidence type="ECO:0000256" key="3">
    <source>
        <dbReference type="ARBA" id="ARBA00023242"/>
    </source>
</evidence>
<comment type="caution">
    <text evidence="5">The sequence shown here is derived from an EMBL/GenBank/DDBJ whole genome shotgun (WGS) entry which is preliminary data.</text>
</comment>
<dbReference type="STRING" id="429701.A0A2G9HRU2"/>
<comment type="subcellular location">
    <subcellularLocation>
        <location evidence="1">Nucleus</location>
    </subcellularLocation>
</comment>
<reference evidence="6" key="1">
    <citation type="journal article" date="2018" name="Gigascience">
        <title>Genome assembly of the Pink Ipe (Handroanthus impetiginosus, Bignoniaceae), a highly valued, ecologically keystone Neotropical timber forest tree.</title>
        <authorList>
            <person name="Silva-Junior O.B."/>
            <person name="Grattapaglia D."/>
            <person name="Novaes E."/>
            <person name="Collevatti R.G."/>
        </authorList>
    </citation>
    <scope>NUCLEOTIDE SEQUENCE [LARGE SCALE GENOMIC DNA]</scope>
    <source>
        <strain evidence="6">cv. UFG-1</strain>
    </source>
</reference>
<name>A0A2G9HRU2_9LAMI</name>
<dbReference type="Proteomes" id="UP000231279">
    <property type="component" value="Unassembled WGS sequence"/>
</dbReference>
<comment type="similarity">
    <text evidence="4">Belongs to the DONSON family.</text>
</comment>